<accession>A0A9P6EM45</accession>
<protein>
    <submittedName>
        <fullName evidence="1">Uncharacterized protein</fullName>
    </submittedName>
</protein>
<dbReference type="AlphaFoldDB" id="A0A9P6EM45"/>
<gene>
    <name evidence="1" type="ORF">CPB83DRAFT_950203</name>
</gene>
<comment type="caution">
    <text evidence="1">The sequence shown here is derived from an EMBL/GenBank/DDBJ whole genome shotgun (WGS) entry which is preliminary data.</text>
</comment>
<proteinExistence type="predicted"/>
<evidence type="ECO:0000313" key="2">
    <source>
        <dbReference type="Proteomes" id="UP000807306"/>
    </source>
</evidence>
<sequence>MSTHLPSTADDAFDLPVEIWHDIIDFATNIPGAFTLRNYFDIETFCEETHGISVGSAFQNALAVKLALSGTSKFFNRVVQRFLLRYIRITSPKQVLIMSKSLESGIRHGGITQMGLERWTIRVEVAVVTGYVWMPEHTAAICYLLGFCKSMTSFSSLFTSIPGGQLGLPEILKCLGSCPSLRRLETRVDGDIGHDLQPLRSFLEVLCWRGKSRNSISHEFPQLRVLITNSDSGNPKQIIAPKLLACVVASGGDFRMTTPQPDIKVDAKVVEYLSPCLIQKDKLSDLPNWTSLKAIRFTYCSLVNWDCIWPNEGSVIPSLECVLIDGFLMRLPDGTRGRFGSGYLQENLKKLSTLSMFPNLRTFKLFLGFLDPVLQAWIPTEDRDIWSVWFSSLSSGQRVFISRGQAEWVGNRWVEFDGQRAFAFW</sequence>
<reference evidence="1" key="1">
    <citation type="submission" date="2020-11" db="EMBL/GenBank/DDBJ databases">
        <authorList>
            <consortium name="DOE Joint Genome Institute"/>
            <person name="Ahrendt S."/>
            <person name="Riley R."/>
            <person name="Andreopoulos W."/>
            <person name="Labutti K."/>
            <person name="Pangilinan J."/>
            <person name="Ruiz-Duenas F.J."/>
            <person name="Barrasa J.M."/>
            <person name="Sanchez-Garcia M."/>
            <person name="Camarero S."/>
            <person name="Miyauchi S."/>
            <person name="Serrano A."/>
            <person name="Linde D."/>
            <person name="Babiker R."/>
            <person name="Drula E."/>
            <person name="Ayuso-Fernandez I."/>
            <person name="Pacheco R."/>
            <person name="Padilla G."/>
            <person name="Ferreira P."/>
            <person name="Barriuso J."/>
            <person name="Kellner H."/>
            <person name="Castanera R."/>
            <person name="Alfaro M."/>
            <person name="Ramirez L."/>
            <person name="Pisabarro A.G."/>
            <person name="Kuo A."/>
            <person name="Tritt A."/>
            <person name="Lipzen A."/>
            <person name="He G."/>
            <person name="Yan M."/>
            <person name="Ng V."/>
            <person name="Cullen D."/>
            <person name="Martin F."/>
            <person name="Rosso M.-N."/>
            <person name="Henrissat B."/>
            <person name="Hibbett D."/>
            <person name="Martinez A.T."/>
            <person name="Grigoriev I.V."/>
        </authorList>
    </citation>
    <scope>NUCLEOTIDE SEQUENCE</scope>
    <source>
        <strain evidence="1">CBS 506.95</strain>
    </source>
</reference>
<organism evidence="1 2">
    <name type="scientific">Crepidotus variabilis</name>
    <dbReference type="NCBI Taxonomy" id="179855"/>
    <lineage>
        <taxon>Eukaryota</taxon>
        <taxon>Fungi</taxon>
        <taxon>Dikarya</taxon>
        <taxon>Basidiomycota</taxon>
        <taxon>Agaricomycotina</taxon>
        <taxon>Agaricomycetes</taxon>
        <taxon>Agaricomycetidae</taxon>
        <taxon>Agaricales</taxon>
        <taxon>Agaricineae</taxon>
        <taxon>Crepidotaceae</taxon>
        <taxon>Crepidotus</taxon>
    </lineage>
</organism>
<dbReference type="Proteomes" id="UP000807306">
    <property type="component" value="Unassembled WGS sequence"/>
</dbReference>
<dbReference type="OrthoDB" id="3256525at2759"/>
<keyword evidence="2" id="KW-1185">Reference proteome</keyword>
<name>A0A9P6EM45_9AGAR</name>
<dbReference type="EMBL" id="MU157832">
    <property type="protein sequence ID" value="KAF9532223.1"/>
    <property type="molecule type" value="Genomic_DNA"/>
</dbReference>
<evidence type="ECO:0000313" key="1">
    <source>
        <dbReference type="EMBL" id="KAF9532223.1"/>
    </source>
</evidence>